<dbReference type="EMBL" id="CP134879">
    <property type="protein sequence ID" value="WNM25611.1"/>
    <property type="molecule type" value="Genomic_DNA"/>
</dbReference>
<evidence type="ECO:0000256" key="1">
    <source>
        <dbReference type="SAM" id="MobiDB-lite"/>
    </source>
</evidence>
<evidence type="ECO:0000313" key="2">
    <source>
        <dbReference type="EMBL" id="WNM25611.1"/>
    </source>
</evidence>
<evidence type="ECO:0000313" key="3">
    <source>
        <dbReference type="Proteomes" id="UP001304125"/>
    </source>
</evidence>
<dbReference type="AlphaFoldDB" id="A0AA96F7P8"/>
<feature type="compositionally biased region" description="Polar residues" evidence="1">
    <location>
        <begin position="71"/>
        <end position="90"/>
    </location>
</feature>
<protein>
    <submittedName>
        <fullName evidence="2">Uncharacterized protein</fullName>
    </submittedName>
</protein>
<proteinExistence type="predicted"/>
<accession>A0AA96F7P8</accession>
<organism evidence="2 3">
    <name type="scientific">Demequina capsici</name>
    <dbReference type="NCBI Taxonomy" id="3075620"/>
    <lineage>
        <taxon>Bacteria</taxon>
        <taxon>Bacillati</taxon>
        <taxon>Actinomycetota</taxon>
        <taxon>Actinomycetes</taxon>
        <taxon>Micrococcales</taxon>
        <taxon>Demequinaceae</taxon>
        <taxon>Demequina</taxon>
    </lineage>
</organism>
<reference evidence="2 3" key="1">
    <citation type="submission" date="2023-09" db="EMBL/GenBank/DDBJ databases">
        <title>Demequina sp. a novel bacteria isolated from Capsicum annuum.</title>
        <authorList>
            <person name="Humaira Z."/>
            <person name="Lee J."/>
            <person name="Cho D."/>
        </authorList>
    </citation>
    <scope>NUCLEOTIDE SEQUENCE [LARGE SCALE GENOMIC DNA]</scope>
    <source>
        <strain evidence="2 3">OYTSA14</strain>
    </source>
</reference>
<feature type="region of interest" description="Disordered" evidence="1">
    <location>
        <begin position="1"/>
        <end position="106"/>
    </location>
</feature>
<sequence>MTGPTTASRTAVAAQTVRADTHAAVRTRAHTHAAVRTRAHTHTAPRTEHCASATPERPRAPGANVTDVYVSPQTAGETSRMSIQSASRQGGRTIDHARASAAPAAP</sequence>
<feature type="compositionally biased region" description="Basic residues" evidence="1">
    <location>
        <begin position="25"/>
        <end position="43"/>
    </location>
</feature>
<keyword evidence="3" id="KW-1185">Reference proteome</keyword>
<dbReference type="RefSeq" id="WP_313500830.1">
    <property type="nucleotide sequence ID" value="NZ_CP134879.1"/>
</dbReference>
<gene>
    <name evidence="2" type="ORF">RN606_05540</name>
</gene>
<dbReference type="Proteomes" id="UP001304125">
    <property type="component" value="Chromosome"/>
</dbReference>
<name>A0AA96F7P8_9MICO</name>